<keyword evidence="2" id="KW-0342">GTP-binding</keyword>
<dbReference type="AlphaFoldDB" id="A0A2T3AL42"/>
<dbReference type="GO" id="GO:0003924">
    <property type="term" value="F:GTPase activity"/>
    <property type="evidence" value="ECO:0007669"/>
    <property type="project" value="InterPro"/>
</dbReference>
<evidence type="ECO:0000256" key="2">
    <source>
        <dbReference type="ARBA" id="ARBA00023134"/>
    </source>
</evidence>
<dbReference type="GO" id="GO:0005525">
    <property type="term" value="F:GTP binding"/>
    <property type="evidence" value="ECO:0007669"/>
    <property type="project" value="UniProtKB-KW"/>
</dbReference>
<gene>
    <name evidence="3" type="ORF">BD289DRAFT_421919</name>
</gene>
<dbReference type="SMART" id="SM00175">
    <property type="entry name" value="RAB"/>
    <property type="match status" value="1"/>
</dbReference>
<keyword evidence="1" id="KW-0547">Nucleotide-binding</keyword>
<sequence length="221" mass="23104">MASDDSLPTLKLLLIGPSGAGKTALLTKYCEDVFEPESATATIGIDFKIKRVSVRGKNYKIALFDTAGQERFRTLSTSFYRGAHGVLVVYDVTSRTSFASVDRWFDEAELNAGEDVALYLVGTKTDKAMGADTSSSNGSRAVSTLEGQQAAEARGARFCEVSAKTGEGVRTPFVGIIDEIVAEGVDVEGGITRHRGANGVVSLGNGGNGTALGGYGSLCAC</sequence>
<dbReference type="OrthoDB" id="9989112at2759"/>
<keyword evidence="4" id="KW-1185">Reference proteome</keyword>
<dbReference type="SMART" id="SM00174">
    <property type="entry name" value="RHO"/>
    <property type="match status" value="1"/>
</dbReference>
<dbReference type="InterPro" id="IPR005225">
    <property type="entry name" value="Small_GTP-bd"/>
</dbReference>
<dbReference type="EMBL" id="KZ678377">
    <property type="protein sequence ID" value="PSS02422.1"/>
    <property type="molecule type" value="Genomic_DNA"/>
</dbReference>
<name>A0A2T3AL42_9PEZI</name>
<dbReference type="PROSITE" id="PS51419">
    <property type="entry name" value="RAB"/>
    <property type="match status" value="1"/>
</dbReference>
<dbReference type="Gene3D" id="3.40.50.300">
    <property type="entry name" value="P-loop containing nucleotide triphosphate hydrolases"/>
    <property type="match status" value="1"/>
</dbReference>
<dbReference type="PRINTS" id="PR00449">
    <property type="entry name" value="RASTRNSFRMNG"/>
</dbReference>
<protein>
    <submittedName>
        <fullName evidence="3">Ras family-domain-containing protein</fullName>
    </submittedName>
</protein>
<dbReference type="Proteomes" id="UP000241462">
    <property type="component" value="Unassembled WGS sequence"/>
</dbReference>
<dbReference type="InParanoid" id="A0A2T3AL42"/>
<dbReference type="PROSITE" id="PS51421">
    <property type="entry name" value="RAS"/>
    <property type="match status" value="1"/>
</dbReference>
<reference evidence="3 4" key="1">
    <citation type="journal article" date="2018" name="Mycol. Prog.">
        <title>Coniella lustricola, a new species from submerged detritus.</title>
        <authorList>
            <person name="Raudabaugh D.B."/>
            <person name="Iturriaga T."/>
            <person name="Carver A."/>
            <person name="Mondo S."/>
            <person name="Pangilinan J."/>
            <person name="Lipzen A."/>
            <person name="He G."/>
            <person name="Amirebrahimi M."/>
            <person name="Grigoriev I.V."/>
            <person name="Miller A.N."/>
        </authorList>
    </citation>
    <scope>NUCLEOTIDE SEQUENCE [LARGE SCALE GENOMIC DNA]</scope>
    <source>
        <strain evidence="3 4">B22-T-1</strain>
    </source>
</reference>
<dbReference type="SMART" id="SM00173">
    <property type="entry name" value="RAS"/>
    <property type="match status" value="1"/>
</dbReference>
<organism evidence="3 4">
    <name type="scientific">Coniella lustricola</name>
    <dbReference type="NCBI Taxonomy" id="2025994"/>
    <lineage>
        <taxon>Eukaryota</taxon>
        <taxon>Fungi</taxon>
        <taxon>Dikarya</taxon>
        <taxon>Ascomycota</taxon>
        <taxon>Pezizomycotina</taxon>
        <taxon>Sordariomycetes</taxon>
        <taxon>Sordariomycetidae</taxon>
        <taxon>Diaporthales</taxon>
        <taxon>Schizoparmaceae</taxon>
        <taxon>Coniella</taxon>
    </lineage>
</organism>
<dbReference type="SUPFAM" id="SSF52540">
    <property type="entry name" value="P-loop containing nucleoside triphosphate hydrolases"/>
    <property type="match status" value="1"/>
</dbReference>
<dbReference type="Pfam" id="PF00071">
    <property type="entry name" value="Ras"/>
    <property type="match status" value="1"/>
</dbReference>
<dbReference type="InterPro" id="IPR027417">
    <property type="entry name" value="P-loop_NTPase"/>
</dbReference>
<dbReference type="CDD" id="cd00154">
    <property type="entry name" value="Rab"/>
    <property type="match status" value="1"/>
</dbReference>
<dbReference type="InterPro" id="IPR001806">
    <property type="entry name" value="Small_GTPase"/>
</dbReference>
<evidence type="ECO:0000256" key="1">
    <source>
        <dbReference type="ARBA" id="ARBA00022741"/>
    </source>
</evidence>
<evidence type="ECO:0000313" key="4">
    <source>
        <dbReference type="Proteomes" id="UP000241462"/>
    </source>
</evidence>
<accession>A0A2T3AL42</accession>
<dbReference type="STRING" id="2025994.A0A2T3AL42"/>
<dbReference type="InterPro" id="IPR050227">
    <property type="entry name" value="Rab"/>
</dbReference>
<dbReference type="NCBIfam" id="TIGR00231">
    <property type="entry name" value="small_GTP"/>
    <property type="match status" value="1"/>
</dbReference>
<dbReference type="PANTHER" id="PTHR47977">
    <property type="entry name" value="RAS-RELATED PROTEIN RAB"/>
    <property type="match status" value="1"/>
</dbReference>
<proteinExistence type="predicted"/>
<evidence type="ECO:0000313" key="3">
    <source>
        <dbReference type="EMBL" id="PSS02422.1"/>
    </source>
</evidence>
<dbReference type="FunFam" id="3.40.50.300:FF:001447">
    <property type="entry name" value="Ras-related protein Rab-1B"/>
    <property type="match status" value="1"/>
</dbReference>